<dbReference type="EMBL" id="AVOT02002424">
    <property type="protein sequence ID" value="MBW0470314.1"/>
    <property type="molecule type" value="Genomic_DNA"/>
</dbReference>
<dbReference type="Proteomes" id="UP000765509">
    <property type="component" value="Unassembled WGS sequence"/>
</dbReference>
<evidence type="ECO:0000313" key="2">
    <source>
        <dbReference type="Proteomes" id="UP000765509"/>
    </source>
</evidence>
<keyword evidence="2" id="KW-1185">Reference proteome</keyword>
<accession>A0A9Q3BRU2</accession>
<evidence type="ECO:0000313" key="1">
    <source>
        <dbReference type="EMBL" id="MBW0470314.1"/>
    </source>
</evidence>
<gene>
    <name evidence="1" type="ORF">O181_010029</name>
</gene>
<dbReference type="AlphaFoldDB" id="A0A9Q3BRU2"/>
<proteinExistence type="predicted"/>
<protein>
    <submittedName>
        <fullName evidence="1">Uncharacterized protein</fullName>
    </submittedName>
</protein>
<organism evidence="1 2">
    <name type="scientific">Austropuccinia psidii MF-1</name>
    <dbReference type="NCBI Taxonomy" id="1389203"/>
    <lineage>
        <taxon>Eukaryota</taxon>
        <taxon>Fungi</taxon>
        <taxon>Dikarya</taxon>
        <taxon>Basidiomycota</taxon>
        <taxon>Pucciniomycotina</taxon>
        <taxon>Pucciniomycetes</taxon>
        <taxon>Pucciniales</taxon>
        <taxon>Sphaerophragmiaceae</taxon>
        <taxon>Austropuccinia</taxon>
    </lineage>
</organism>
<reference evidence="1" key="1">
    <citation type="submission" date="2021-03" db="EMBL/GenBank/DDBJ databases">
        <title>Draft genome sequence of rust myrtle Austropuccinia psidii MF-1, a brazilian biotype.</title>
        <authorList>
            <person name="Quecine M.C."/>
            <person name="Pachon D.M.R."/>
            <person name="Bonatelli M.L."/>
            <person name="Correr F.H."/>
            <person name="Franceschini L.M."/>
            <person name="Leite T.F."/>
            <person name="Margarido G.R.A."/>
            <person name="Almeida C.A."/>
            <person name="Ferrarezi J.A."/>
            <person name="Labate C.A."/>
        </authorList>
    </citation>
    <scope>NUCLEOTIDE SEQUENCE</scope>
    <source>
        <strain evidence="1">MF-1</strain>
    </source>
</reference>
<comment type="caution">
    <text evidence="1">The sequence shown here is derived from an EMBL/GenBank/DDBJ whole genome shotgun (WGS) entry which is preliminary data.</text>
</comment>
<sequence>MASSGHFDPSQTYGGYREVKVLDPSCTECLIKGKEGSQHFNLKYSKFHLFFVGKKPCFPGIQASNIKIYWWNKKDGPFRQEFPVSEDPTPDGTSGLCHFTDSKHREVARWTNFGGPIQIGGRKIYSSSEVPISRINTECVVKRIRKISNSPTTPDAEDND</sequence>
<name>A0A9Q3BRU2_9BASI</name>